<name>A0A2N9I7Y7_FAGSY</name>
<evidence type="ECO:0000256" key="3">
    <source>
        <dbReference type="ARBA" id="ARBA00022821"/>
    </source>
</evidence>
<sequence length="537" mass="60719">MAEGVLFDLAGKVLEVLEPFVRQEIKLACGVKAEFENLKTTVSTIKYVLLDVEKKAHYSLAVKGWLEKLKDVLHDADDLLDDVATEALQRKVMTGNMTKKEDVENNYLGDIKLCKMHDLMHDLATLVGGMESTMLNSSVENIGEKVRHISFDLVDSSSQFPIPLLKGKKIRTILNSSNVGGSLGNSSCDALISNLNYLRTLDLSELELHVVPHSIGELKHLRYLDLSRNRDIEILPKSITRLLNLQTLRLIGCDSLRELPKDIKRLLNLRHLDINGFFGLTHMPLGLGHLTSLEILPGFVVSQEGFNDRSSCGWYKIKKATSSGGLSELKELSNLGGSLCIKDLGHEEDDMLECKAANMKEKKHLQQLFLWWKYTRWDGIMECYDEKSLEGLQPHPNLKVLTLEYYMGVRIPSWVSSLTNLVKLGFIGNSRLQHLPPLNQLLFLKYLHIYKMEAIEYISEEDIVSNVFGGSSSSKTPFFPSLSSLIIVLCPNLKGWWRKDDDDESDHLLSFPCLSKLDIQWCPNLTSQPCFHISKKH</sequence>
<dbReference type="PANTHER" id="PTHR47186">
    <property type="entry name" value="LEUCINE-RICH REPEAT-CONTAINING PROTEIN 57"/>
    <property type="match status" value="1"/>
</dbReference>
<evidence type="ECO:0000256" key="2">
    <source>
        <dbReference type="ARBA" id="ARBA00022741"/>
    </source>
</evidence>
<keyword evidence="2" id="KW-0547">Nucleotide-binding</keyword>
<accession>A0A2N9I7Y7</accession>
<feature type="domain" description="R13L1/DRL21-like LRR repeat region" evidence="5">
    <location>
        <begin position="326"/>
        <end position="452"/>
    </location>
</feature>
<evidence type="ECO:0000256" key="1">
    <source>
        <dbReference type="ARBA" id="ARBA00022737"/>
    </source>
</evidence>
<dbReference type="Pfam" id="PF25019">
    <property type="entry name" value="LRR_R13L1-DRL21"/>
    <property type="match status" value="1"/>
</dbReference>
<feature type="domain" description="Disease resistance N-terminal" evidence="4">
    <location>
        <begin position="12"/>
        <end position="96"/>
    </location>
</feature>
<gene>
    <name evidence="6" type="ORF">FSB_LOCUS48410</name>
</gene>
<dbReference type="GO" id="GO:0006952">
    <property type="term" value="P:defense response"/>
    <property type="evidence" value="ECO:0007669"/>
    <property type="project" value="UniProtKB-KW"/>
</dbReference>
<dbReference type="InterPro" id="IPR041118">
    <property type="entry name" value="Rx_N"/>
</dbReference>
<proteinExistence type="predicted"/>
<reference evidence="6" key="1">
    <citation type="submission" date="2018-02" db="EMBL/GenBank/DDBJ databases">
        <authorList>
            <person name="Cohen D.B."/>
            <person name="Kent A.D."/>
        </authorList>
    </citation>
    <scope>NUCLEOTIDE SEQUENCE</scope>
</reference>
<dbReference type="GO" id="GO:0000166">
    <property type="term" value="F:nucleotide binding"/>
    <property type="evidence" value="ECO:0007669"/>
    <property type="project" value="UniProtKB-KW"/>
</dbReference>
<protein>
    <submittedName>
        <fullName evidence="6">Uncharacterized protein</fullName>
    </submittedName>
</protein>
<dbReference type="PANTHER" id="PTHR47186:SF13">
    <property type="entry name" value="DISEASE RESISTANCE PROTEIN RGA3"/>
    <property type="match status" value="1"/>
</dbReference>
<dbReference type="InterPro" id="IPR032675">
    <property type="entry name" value="LRR_dom_sf"/>
</dbReference>
<keyword evidence="3" id="KW-0611">Plant defense</keyword>
<organism evidence="6">
    <name type="scientific">Fagus sylvatica</name>
    <name type="common">Beechnut</name>
    <dbReference type="NCBI Taxonomy" id="28930"/>
    <lineage>
        <taxon>Eukaryota</taxon>
        <taxon>Viridiplantae</taxon>
        <taxon>Streptophyta</taxon>
        <taxon>Embryophyta</taxon>
        <taxon>Tracheophyta</taxon>
        <taxon>Spermatophyta</taxon>
        <taxon>Magnoliopsida</taxon>
        <taxon>eudicotyledons</taxon>
        <taxon>Gunneridae</taxon>
        <taxon>Pentapetalae</taxon>
        <taxon>rosids</taxon>
        <taxon>fabids</taxon>
        <taxon>Fagales</taxon>
        <taxon>Fagaceae</taxon>
        <taxon>Fagus</taxon>
    </lineage>
</organism>
<dbReference type="InterPro" id="IPR056789">
    <property type="entry name" value="LRR_R13L1-DRL21"/>
</dbReference>
<dbReference type="EMBL" id="OIVN01005025">
    <property type="protein sequence ID" value="SPD20528.1"/>
    <property type="molecule type" value="Genomic_DNA"/>
</dbReference>
<dbReference type="SUPFAM" id="SSF52058">
    <property type="entry name" value="L domain-like"/>
    <property type="match status" value="1"/>
</dbReference>
<dbReference type="AlphaFoldDB" id="A0A2N9I7Y7"/>
<keyword evidence="1" id="KW-0677">Repeat</keyword>
<evidence type="ECO:0000259" key="4">
    <source>
        <dbReference type="Pfam" id="PF18052"/>
    </source>
</evidence>
<evidence type="ECO:0000313" key="6">
    <source>
        <dbReference type="EMBL" id="SPD20528.1"/>
    </source>
</evidence>
<dbReference type="Pfam" id="PF18052">
    <property type="entry name" value="Rx_N"/>
    <property type="match status" value="1"/>
</dbReference>
<dbReference type="Gene3D" id="3.80.10.10">
    <property type="entry name" value="Ribonuclease Inhibitor"/>
    <property type="match status" value="2"/>
</dbReference>
<evidence type="ECO:0000259" key="5">
    <source>
        <dbReference type="Pfam" id="PF25019"/>
    </source>
</evidence>
<dbReference type="Gene3D" id="1.20.5.4130">
    <property type="match status" value="1"/>
</dbReference>